<evidence type="ECO:0000256" key="8">
    <source>
        <dbReference type="SAM" id="Phobius"/>
    </source>
</evidence>
<feature type="transmembrane region" description="Helical" evidence="8">
    <location>
        <begin position="307"/>
        <end position="330"/>
    </location>
</feature>
<keyword evidence="4" id="KW-0256">Endoplasmic reticulum</keyword>
<comment type="subcellular location">
    <subcellularLocation>
        <location evidence="1">Endoplasmic reticulum membrane</location>
        <topology evidence="1">Multi-pass membrane protein</topology>
    </subcellularLocation>
</comment>
<gene>
    <name evidence="9" type="ORF">NADFUDRAFT_47203</name>
</gene>
<feature type="compositionally biased region" description="Polar residues" evidence="7">
    <location>
        <begin position="1"/>
        <end position="17"/>
    </location>
</feature>
<dbReference type="GO" id="GO:0005789">
    <property type="term" value="C:endoplasmic reticulum membrane"/>
    <property type="evidence" value="ECO:0007669"/>
    <property type="project" value="UniProtKB-SubCell"/>
</dbReference>
<feature type="transmembrane region" description="Helical" evidence="8">
    <location>
        <begin position="249"/>
        <end position="266"/>
    </location>
</feature>
<accession>A0A1E3PGN3</accession>
<feature type="transmembrane region" description="Helical" evidence="8">
    <location>
        <begin position="223"/>
        <end position="243"/>
    </location>
</feature>
<proteinExistence type="inferred from homology"/>
<reference evidence="9 10" key="1">
    <citation type="journal article" date="2016" name="Proc. Natl. Acad. Sci. U.S.A.">
        <title>Comparative genomics of biotechnologically important yeasts.</title>
        <authorList>
            <person name="Riley R."/>
            <person name="Haridas S."/>
            <person name="Wolfe K.H."/>
            <person name="Lopes M.R."/>
            <person name="Hittinger C.T."/>
            <person name="Goeker M."/>
            <person name="Salamov A.A."/>
            <person name="Wisecaver J.H."/>
            <person name="Long T.M."/>
            <person name="Calvey C.H."/>
            <person name="Aerts A.L."/>
            <person name="Barry K.W."/>
            <person name="Choi C."/>
            <person name="Clum A."/>
            <person name="Coughlan A.Y."/>
            <person name="Deshpande S."/>
            <person name="Douglass A.P."/>
            <person name="Hanson S.J."/>
            <person name="Klenk H.-P."/>
            <person name="LaButti K.M."/>
            <person name="Lapidus A."/>
            <person name="Lindquist E.A."/>
            <person name="Lipzen A.M."/>
            <person name="Meier-Kolthoff J.P."/>
            <person name="Ohm R.A."/>
            <person name="Otillar R.P."/>
            <person name="Pangilinan J.L."/>
            <person name="Peng Y."/>
            <person name="Rokas A."/>
            <person name="Rosa C.A."/>
            <person name="Scheuner C."/>
            <person name="Sibirny A.A."/>
            <person name="Slot J.C."/>
            <person name="Stielow J.B."/>
            <person name="Sun H."/>
            <person name="Kurtzman C.P."/>
            <person name="Blackwell M."/>
            <person name="Grigoriev I.V."/>
            <person name="Jeffries T.W."/>
        </authorList>
    </citation>
    <scope>NUCLEOTIDE SEQUENCE [LARGE SCALE GENOMIC DNA]</scope>
    <source>
        <strain evidence="9 10">DSM 6958</strain>
    </source>
</reference>
<dbReference type="Pfam" id="PF07281">
    <property type="entry name" value="INSIG"/>
    <property type="match status" value="1"/>
</dbReference>
<evidence type="ECO:0000256" key="7">
    <source>
        <dbReference type="SAM" id="MobiDB-lite"/>
    </source>
</evidence>
<sequence>MASIAPSRNNNATSDSLPKSRSAESDSSKSEDSFYPSQSLSSSDASRSFADLTSSALSGVFGSNVSLTELHGDSQLSPEQDAALLTLSEHHKGHYASPSLDRRSSARSSASVSASTELGDEYFSQTGTGKDALDKEEEDDYYSSNLPLPTKLVILFIFGVTLGKFFASVTASHIDFITPFIAGNDRKLTHVDVQWGGMSVLIGLLFAFLGKKCIRFSKRKSDLSLFVKLVMAFLGITFSLKNFSLSEPTKVAIVSFSTIFLIWFIIDKTTSGFVASFSSAIIGLATIVSSSPGSLPPMAVDDEFASAAIYVFGVLFVSCICMGNLGRLFLARPKPRHNKLTKK</sequence>
<feature type="compositionally biased region" description="Low complexity" evidence="7">
    <location>
        <begin position="37"/>
        <end position="48"/>
    </location>
</feature>
<evidence type="ECO:0000256" key="2">
    <source>
        <dbReference type="ARBA" id="ARBA00007475"/>
    </source>
</evidence>
<feature type="transmembrane region" description="Helical" evidence="8">
    <location>
        <begin position="152"/>
        <end position="174"/>
    </location>
</feature>
<dbReference type="AlphaFoldDB" id="A0A1E3PGN3"/>
<keyword evidence="10" id="KW-1185">Reference proteome</keyword>
<evidence type="ECO:0000256" key="5">
    <source>
        <dbReference type="ARBA" id="ARBA00022989"/>
    </source>
</evidence>
<feature type="transmembrane region" description="Helical" evidence="8">
    <location>
        <begin position="194"/>
        <end position="211"/>
    </location>
</feature>
<dbReference type="Proteomes" id="UP000095009">
    <property type="component" value="Unassembled WGS sequence"/>
</dbReference>
<dbReference type="GO" id="GO:0016126">
    <property type="term" value="P:sterol biosynthetic process"/>
    <property type="evidence" value="ECO:0007669"/>
    <property type="project" value="TreeGrafter"/>
</dbReference>
<evidence type="ECO:0000256" key="6">
    <source>
        <dbReference type="ARBA" id="ARBA00023136"/>
    </source>
</evidence>
<organism evidence="9 10">
    <name type="scientific">Nadsonia fulvescens var. elongata DSM 6958</name>
    <dbReference type="NCBI Taxonomy" id="857566"/>
    <lineage>
        <taxon>Eukaryota</taxon>
        <taxon>Fungi</taxon>
        <taxon>Dikarya</taxon>
        <taxon>Ascomycota</taxon>
        <taxon>Saccharomycotina</taxon>
        <taxon>Dipodascomycetes</taxon>
        <taxon>Dipodascales</taxon>
        <taxon>Dipodascales incertae sedis</taxon>
        <taxon>Nadsonia</taxon>
    </lineage>
</organism>
<feature type="compositionally biased region" description="Basic and acidic residues" evidence="7">
    <location>
        <begin position="21"/>
        <end position="32"/>
    </location>
</feature>
<dbReference type="OrthoDB" id="205546at2759"/>
<feature type="region of interest" description="Disordered" evidence="7">
    <location>
        <begin position="94"/>
        <end position="113"/>
    </location>
</feature>
<evidence type="ECO:0000256" key="1">
    <source>
        <dbReference type="ARBA" id="ARBA00004477"/>
    </source>
</evidence>
<evidence type="ECO:0000313" key="9">
    <source>
        <dbReference type="EMBL" id="ODQ64538.1"/>
    </source>
</evidence>
<keyword evidence="5 8" id="KW-1133">Transmembrane helix</keyword>
<keyword evidence="6 8" id="KW-0472">Membrane</keyword>
<dbReference type="STRING" id="857566.A0A1E3PGN3"/>
<dbReference type="PANTHER" id="PTHR15301:SF3">
    <property type="entry name" value="PROTEIN NSG1-RELATED"/>
    <property type="match status" value="1"/>
</dbReference>
<evidence type="ECO:0000313" key="10">
    <source>
        <dbReference type="Proteomes" id="UP000095009"/>
    </source>
</evidence>
<dbReference type="EMBL" id="KV454411">
    <property type="protein sequence ID" value="ODQ64538.1"/>
    <property type="molecule type" value="Genomic_DNA"/>
</dbReference>
<feature type="region of interest" description="Disordered" evidence="7">
    <location>
        <begin position="1"/>
        <end position="48"/>
    </location>
</feature>
<comment type="similarity">
    <text evidence="2">Belongs to the INSIG family.</text>
</comment>
<name>A0A1E3PGN3_9ASCO</name>
<evidence type="ECO:0000256" key="3">
    <source>
        <dbReference type="ARBA" id="ARBA00022692"/>
    </source>
</evidence>
<dbReference type="InterPro" id="IPR025929">
    <property type="entry name" value="INSIG_fam"/>
</dbReference>
<dbReference type="PANTHER" id="PTHR15301">
    <property type="entry name" value="INSULIN-INDUCED GENE 1"/>
    <property type="match status" value="1"/>
</dbReference>
<evidence type="ECO:0000256" key="4">
    <source>
        <dbReference type="ARBA" id="ARBA00022824"/>
    </source>
</evidence>
<protein>
    <submittedName>
        <fullName evidence="9">Uncharacterized protein</fullName>
    </submittedName>
</protein>
<feature type="transmembrane region" description="Helical" evidence="8">
    <location>
        <begin position="273"/>
        <end position="295"/>
    </location>
</feature>
<keyword evidence="3 8" id="KW-0812">Transmembrane</keyword>